<evidence type="ECO:0000256" key="17">
    <source>
        <dbReference type="PIRSR" id="PIRSR000014-2"/>
    </source>
</evidence>
<feature type="binding site" description="covalent" evidence="16">
    <location>
        <position position="334"/>
    </location>
    <ligand>
        <name>heme</name>
        <dbReference type="ChEBI" id="CHEBI:30413"/>
        <label>5</label>
    </ligand>
</feature>
<dbReference type="EMBL" id="FNEK01000016">
    <property type="protein sequence ID" value="SDJ37100.1"/>
    <property type="molecule type" value="Genomic_DNA"/>
</dbReference>
<feature type="binding site" description="covalent" evidence="16">
    <location>
        <position position="140"/>
    </location>
    <ligand>
        <name>heme</name>
        <dbReference type="ChEBI" id="CHEBI:30413"/>
        <label>3</label>
    </ligand>
</feature>
<accession>A0A1G8T8Z7</accession>
<proteinExistence type="inferred from homology"/>
<dbReference type="STRING" id="571298.SAMN04488026_101656"/>
<comment type="similarity">
    <text evidence="3">Belongs to the NapC/NirT/NrfH family.</text>
</comment>
<dbReference type="GO" id="GO:0020037">
    <property type="term" value="F:heme binding"/>
    <property type="evidence" value="ECO:0007669"/>
    <property type="project" value="UniProtKB-UniRule"/>
</dbReference>
<sequence>MKRFWTWLWTPSGVLSTGFLLAIGILIGAIGLVGAHTALEATENTEFCVSCHELAPAYEEYKLSVHYSNASGVQAGCADCHVPEPFVPWVVDHYRALGEAYSSFKGTIDTPEKFEAHRLEMAERVWDEMKASDSRECRSCHVEHAMDFEKQDPEAAKLMQAGFEKGETCIDCHKGIAHKLPDMSQGYKKTFEDLTARAAEQDAKADELYVLQTKPHYLSAEDAKADDNSTGQILAATHLQVLERSGDLLKVRIDGWQQDGVDKVIYELRGQRIFTATAKTDAAESITRHSTETDPDTDLVWHKVSLDVWIDKSDLLDSIDDLWAYGSEMNNATCGVCHSAVPPEHLLANQWIGTLKAMERFIALDKEQYRFLQKFLQMHASDTGGAGAHH</sequence>
<keyword evidence="9 15" id="KW-0479">Metal-binding</keyword>
<comment type="subcellular location">
    <subcellularLocation>
        <location evidence="1">Cell inner membrane</location>
        <topology evidence="1">Single-pass type II membrane protein</topology>
    </subcellularLocation>
</comment>
<feature type="binding site" description="axial binding residue" evidence="17">
    <location>
        <position position="52"/>
    </location>
    <ligand>
        <name>heme</name>
        <dbReference type="ChEBI" id="CHEBI:30413"/>
        <label>1</label>
    </ligand>
    <ligandPart>
        <name>Fe</name>
        <dbReference type="ChEBI" id="CHEBI:18248"/>
    </ligandPart>
</feature>
<name>A0A1G8T8Z7_9RHOB</name>
<feature type="binding site" description="covalent" evidence="16">
    <location>
        <position position="172"/>
    </location>
    <ligand>
        <name>heme</name>
        <dbReference type="ChEBI" id="CHEBI:30413"/>
        <label>4</label>
    </ligand>
</feature>
<feature type="binding site" description="covalent" evidence="16">
    <location>
        <position position="48"/>
    </location>
    <ligand>
        <name>heme</name>
        <dbReference type="ChEBI" id="CHEBI:30413"/>
        <label>1</label>
    </ligand>
</feature>
<keyword evidence="12 15" id="KW-0408">Iron</keyword>
<feature type="binding site" description="axial binding residue" evidence="17">
    <location>
        <position position="81"/>
    </location>
    <ligand>
        <name>heme</name>
        <dbReference type="ChEBI" id="CHEBI:30413"/>
        <label>2</label>
    </ligand>
    <ligandPart>
        <name>Fe</name>
        <dbReference type="ChEBI" id="CHEBI:18248"/>
    </ligandPart>
</feature>
<dbReference type="InterPro" id="IPR036280">
    <property type="entry name" value="Multihaem_cyt_sf"/>
</dbReference>
<dbReference type="FunFam" id="1.10.3820.10:FF:000001">
    <property type="entry name" value="Cytochrome c-type protein"/>
    <property type="match status" value="1"/>
</dbReference>
<evidence type="ECO:0000256" key="5">
    <source>
        <dbReference type="ARBA" id="ARBA00022475"/>
    </source>
</evidence>
<protein>
    <recommendedName>
        <fullName evidence="15">Cytochrome c-type protein</fullName>
    </recommendedName>
</protein>
<dbReference type="PANTHER" id="PTHR30333">
    <property type="entry name" value="CYTOCHROME C-TYPE PROTEIN"/>
    <property type="match status" value="1"/>
</dbReference>
<dbReference type="AlphaFoldDB" id="A0A1G8T8Z7"/>
<feature type="binding site" description="axial binding residue" evidence="17">
    <location>
        <position position="173"/>
    </location>
    <ligand>
        <name>heme</name>
        <dbReference type="ChEBI" id="CHEBI:30413"/>
        <label>4</label>
    </ligand>
    <ligandPart>
        <name>Fe</name>
        <dbReference type="ChEBI" id="CHEBI:18248"/>
    </ligandPart>
</feature>
<dbReference type="Pfam" id="PF03264">
    <property type="entry name" value="Cytochrom_NNT"/>
    <property type="match status" value="1"/>
</dbReference>
<keyword evidence="10 15" id="KW-0249">Electron transport</keyword>
<evidence type="ECO:0000256" key="7">
    <source>
        <dbReference type="ARBA" id="ARBA00022617"/>
    </source>
</evidence>
<keyword evidence="8" id="KW-0812">Transmembrane</keyword>
<reference evidence="19 20" key="1">
    <citation type="submission" date="2016-10" db="EMBL/GenBank/DDBJ databases">
        <authorList>
            <person name="de Groot N.N."/>
        </authorList>
    </citation>
    <scope>NUCLEOTIDE SEQUENCE [LARGE SCALE GENOMIC DNA]</scope>
    <source>
        <strain evidence="19 20">DSM 25294</strain>
    </source>
</reference>
<evidence type="ECO:0000256" key="9">
    <source>
        <dbReference type="ARBA" id="ARBA00022723"/>
    </source>
</evidence>
<comment type="PTM">
    <text evidence="16">Binds 5 heme groups per subunit.</text>
</comment>
<evidence type="ECO:0000313" key="19">
    <source>
        <dbReference type="EMBL" id="SDJ37100.1"/>
    </source>
</evidence>
<feature type="binding site" description="covalent" evidence="16">
    <location>
        <position position="169"/>
    </location>
    <ligand>
        <name>heme</name>
        <dbReference type="ChEBI" id="CHEBI:30413"/>
        <label>4</label>
    </ligand>
</feature>
<dbReference type="PANTHER" id="PTHR30333:SF3">
    <property type="entry name" value="CYTOCHROME C-TYPE PROTEIN TORY"/>
    <property type="match status" value="1"/>
</dbReference>
<evidence type="ECO:0000256" key="16">
    <source>
        <dbReference type="PIRSR" id="PIRSR000014-1"/>
    </source>
</evidence>
<feature type="binding site" description="axial binding residue" evidence="17">
    <location>
        <position position="338"/>
    </location>
    <ligand>
        <name>heme</name>
        <dbReference type="ChEBI" id="CHEBI:30413"/>
        <label>5</label>
    </ligand>
    <ligandPart>
        <name>Fe</name>
        <dbReference type="ChEBI" id="CHEBI:18248"/>
    </ligandPart>
</feature>
<dbReference type="GO" id="GO:0005886">
    <property type="term" value="C:plasma membrane"/>
    <property type="evidence" value="ECO:0007669"/>
    <property type="project" value="UniProtKB-SubCell"/>
</dbReference>
<gene>
    <name evidence="19" type="ORF">SAMN04488026_101656</name>
</gene>
<evidence type="ECO:0000256" key="15">
    <source>
        <dbReference type="PIRNR" id="PIRNR000014"/>
    </source>
</evidence>
<keyword evidence="6 15" id="KW-0997">Cell inner membrane</keyword>
<dbReference type="GO" id="GO:0009055">
    <property type="term" value="F:electron transfer activity"/>
    <property type="evidence" value="ECO:0007669"/>
    <property type="project" value="UniProtKB-UniRule"/>
</dbReference>
<dbReference type="GO" id="GO:0009061">
    <property type="term" value="P:anaerobic respiration"/>
    <property type="evidence" value="ECO:0007669"/>
    <property type="project" value="TreeGrafter"/>
</dbReference>
<keyword evidence="11" id="KW-1133">Transmembrane helix</keyword>
<evidence type="ECO:0000256" key="14">
    <source>
        <dbReference type="ARBA" id="ARBA00055242"/>
    </source>
</evidence>
<evidence type="ECO:0000256" key="10">
    <source>
        <dbReference type="ARBA" id="ARBA00022982"/>
    </source>
</evidence>
<dbReference type="InterPro" id="IPR038266">
    <property type="entry name" value="NapC/NirT_cytc_sf"/>
</dbReference>
<evidence type="ECO:0000313" key="20">
    <source>
        <dbReference type="Proteomes" id="UP000199382"/>
    </source>
</evidence>
<dbReference type="Gene3D" id="1.10.3820.10">
    <property type="entry name" value="Di-heme elbow motif domain"/>
    <property type="match status" value="1"/>
</dbReference>
<keyword evidence="13 15" id="KW-0472">Membrane</keyword>
<organism evidence="19 20">
    <name type="scientific">Aliiruegeria lutimaris</name>
    <dbReference type="NCBI Taxonomy" id="571298"/>
    <lineage>
        <taxon>Bacteria</taxon>
        <taxon>Pseudomonadati</taxon>
        <taxon>Pseudomonadota</taxon>
        <taxon>Alphaproteobacteria</taxon>
        <taxon>Rhodobacterales</taxon>
        <taxon>Roseobacteraceae</taxon>
        <taxon>Aliiruegeria</taxon>
    </lineage>
</organism>
<dbReference type="SUPFAM" id="SSF48695">
    <property type="entry name" value="Multiheme cytochromes"/>
    <property type="match status" value="1"/>
</dbReference>
<evidence type="ECO:0000256" key="6">
    <source>
        <dbReference type="ARBA" id="ARBA00022519"/>
    </source>
</evidence>
<feature type="binding site" description="covalent" evidence="16">
    <location>
        <position position="337"/>
    </location>
    <ligand>
        <name>heme</name>
        <dbReference type="ChEBI" id="CHEBI:30413"/>
        <label>5</label>
    </ligand>
</feature>
<dbReference type="Proteomes" id="UP000199382">
    <property type="component" value="Unassembled WGS sequence"/>
</dbReference>
<dbReference type="InterPro" id="IPR005126">
    <property type="entry name" value="NapC/NirT_cyt_c_N"/>
</dbReference>
<dbReference type="GO" id="GO:0005506">
    <property type="term" value="F:iron ion binding"/>
    <property type="evidence" value="ECO:0007669"/>
    <property type="project" value="UniProtKB-UniRule"/>
</dbReference>
<evidence type="ECO:0000256" key="13">
    <source>
        <dbReference type="ARBA" id="ARBA00023136"/>
    </source>
</evidence>
<feature type="domain" description="NapC/NirT cytochrome c N-terminal" evidence="18">
    <location>
        <begin position="14"/>
        <end position="183"/>
    </location>
</feature>
<evidence type="ECO:0000259" key="18">
    <source>
        <dbReference type="Pfam" id="PF03264"/>
    </source>
</evidence>
<dbReference type="RefSeq" id="WP_093154548.1">
    <property type="nucleotide sequence ID" value="NZ_FNEK01000016.1"/>
</dbReference>
<evidence type="ECO:0000256" key="4">
    <source>
        <dbReference type="ARBA" id="ARBA00022448"/>
    </source>
</evidence>
<keyword evidence="20" id="KW-1185">Reference proteome</keyword>
<evidence type="ECO:0000256" key="3">
    <source>
        <dbReference type="ARBA" id="ARBA00007395"/>
    </source>
</evidence>
<keyword evidence="4 15" id="KW-0813">Transport</keyword>
<dbReference type="GO" id="GO:0009276">
    <property type="term" value="C:Gram-negative-bacterium-type cell wall"/>
    <property type="evidence" value="ECO:0007669"/>
    <property type="project" value="UniProtKB-UniRule"/>
</dbReference>
<dbReference type="OrthoDB" id="9811281at2"/>
<dbReference type="PIRSF" id="PIRSF000014">
    <property type="entry name" value="4_hem_cytch_TorC"/>
    <property type="match status" value="1"/>
</dbReference>
<evidence type="ECO:0000256" key="8">
    <source>
        <dbReference type="ARBA" id="ARBA00022692"/>
    </source>
</evidence>
<evidence type="ECO:0000256" key="12">
    <source>
        <dbReference type="ARBA" id="ARBA00023004"/>
    </source>
</evidence>
<keyword evidence="7 15" id="KW-0349">Heme</keyword>
<feature type="binding site" description="covalent" evidence="16">
    <location>
        <position position="137"/>
    </location>
    <ligand>
        <name>heme</name>
        <dbReference type="ChEBI" id="CHEBI:30413"/>
        <label>3</label>
    </ligand>
</feature>
<keyword evidence="5 15" id="KW-1003">Cell membrane</keyword>
<evidence type="ECO:0000256" key="2">
    <source>
        <dbReference type="ARBA" id="ARBA00006417"/>
    </source>
</evidence>
<dbReference type="InterPro" id="IPR051174">
    <property type="entry name" value="Cytochrome_c-type_ET"/>
</dbReference>
<feature type="binding site" description="covalent" evidence="16">
    <location>
        <position position="77"/>
    </location>
    <ligand>
        <name>heme</name>
        <dbReference type="ChEBI" id="CHEBI:30413"/>
        <label>2</label>
    </ligand>
</feature>
<comment type="function">
    <text evidence="14">Mediates electron flow from quinones to the NapAB complex.</text>
</comment>
<evidence type="ECO:0000256" key="11">
    <source>
        <dbReference type="ARBA" id="ARBA00022989"/>
    </source>
</evidence>
<comment type="similarity">
    <text evidence="2 15">Belongs to the TorC/TorY family.</text>
</comment>
<dbReference type="InterPro" id="IPR009154">
    <property type="entry name" value="Membr-bd_4haem_cyt_TorC"/>
</dbReference>
<feature type="binding site" description="covalent" evidence="16">
    <location>
        <position position="51"/>
    </location>
    <ligand>
        <name>heme</name>
        <dbReference type="ChEBI" id="CHEBI:30413"/>
        <label>1</label>
    </ligand>
</feature>
<evidence type="ECO:0000256" key="1">
    <source>
        <dbReference type="ARBA" id="ARBA00004249"/>
    </source>
</evidence>
<feature type="binding site" description="axial binding residue" evidence="17">
    <location>
        <position position="141"/>
    </location>
    <ligand>
        <name>heme</name>
        <dbReference type="ChEBI" id="CHEBI:30413"/>
        <label>3</label>
    </ligand>
    <ligandPart>
        <name>Fe</name>
        <dbReference type="ChEBI" id="CHEBI:18248"/>
    </ligandPart>
</feature>
<feature type="binding site" description="covalent" evidence="16">
    <location>
        <position position="80"/>
    </location>
    <ligand>
        <name>heme</name>
        <dbReference type="ChEBI" id="CHEBI:30413"/>
        <label>2</label>
    </ligand>
</feature>